<dbReference type="Proteomes" id="UP000472263">
    <property type="component" value="Chromosome 6"/>
</dbReference>
<evidence type="ECO:0000313" key="11">
    <source>
        <dbReference type="Proteomes" id="UP000472263"/>
    </source>
</evidence>
<dbReference type="GeneTree" id="ENSGT00940000176894"/>
<keyword evidence="8" id="KW-0449">Lipoprotein</keyword>
<dbReference type="SUPFAM" id="SSF57302">
    <property type="entry name" value="Snake toxin-like"/>
    <property type="match status" value="1"/>
</dbReference>
<dbReference type="PANTHER" id="PTHR47613">
    <property type="entry name" value="SPERM ACROSOME MEMBRANE-ASSOCIATED PROTEIN 4"/>
    <property type="match status" value="1"/>
</dbReference>
<organism evidence="10 11">
    <name type="scientific">Myripristis murdjan</name>
    <name type="common">pinecone soldierfish</name>
    <dbReference type="NCBI Taxonomy" id="586833"/>
    <lineage>
        <taxon>Eukaryota</taxon>
        <taxon>Metazoa</taxon>
        <taxon>Chordata</taxon>
        <taxon>Craniata</taxon>
        <taxon>Vertebrata</taxon>
        <taxon>Euteleostomi</taxon>
        <taxon>Actinopterygii</taxon>
        <taxon>Neopterygii</taxon>
        <taxon>Teleostei</taxon>
        <taxon>Neoteleostei</taxon>
        <taxon>Acanthomorphata</taxon>
        <taxon>Holocentriformes</taxon>
        <taxon>Holocentridae</taxon>
        <taxon>Myripristis</taxon>
    </lineage>
</organism>
<feature type="chain" id="PRO_5025343517" description="UPAR/Ly6 domain-containing protein" evidence="9">
    <location>
        <begin position="17"/>
        <end position="126"/>
    </location>
</feature>
<dbReference type="PANTHER" id="PTHR47613:SF1">
    <property type="entry name" value="SPERM ACROSOME MEMBRANE-ASSOCIATED PROTEIN 4"/>
    <property type="match status" value="1"/>
</dbReference>
<keyword evidence="7" id="KW-0325">Glycoprotein</keyword>
<evidence type="ECO:0000256" key="6">
    <source>
        <dbReference type="ARBA" id="ARBA00023157"/>
    </source>
</evidence>
<evidence type="ECO:0000256" key="5">
    <source>
        <dbReference type="ARBA" id="ARBA00023136"/>
    </source>
</evidence>
<evidence type="ECO:0000256" key="7">
    <source>
        <dbReference type="ARBA" id="ARBA00023180"/>
    </source>
</evidence>
<keyword evidence="2" id="KW-1003">Cell membrane</keyword>
<dbReference type="GO" id="GO:0035036">
    <property type="term" value="P:sperm-egg recognition"/>
    <property type="evidence" value="ECO:0007669"/>
    <property type="project" value="TreeGrafter"/>
</dbReference>
<keyword evidence="3" id="KW-0336">GPI-anchor</keyword>
<reference evidence="10" key="2">
    <citation type="submission" date="2025-08" db="UniProtKB">
        <authorList>
            <consortium name="Ensembl"/>
        </authorList>
    </citation>
    <scope>IDENTIFICATION</scope>
</reference>
<dbReference type="InterPro" id="IPR045860">
    <property type="entry name" value="Snake_toxin-like_sf"/>
</dbReference>
<proteinExistence type="predicted"/>
<protein>
    <recommendedName>
        <fullName evidence="12">UPAR/Ly6 domain-containing protein</fullName>
    </recommendedName>
</protein>
<dbReference type="Ensembl" id="ENSMMDT00005041625.1">
    <property type="protein sequence ID" value="ENSMMDP00005040791.1"/>
    <property type="gene ID" value="ENSMMDG00005018863.1"/>
</dbReference>
<feature type="signal peptide" evidence="9">
    <location>
        <begin position="1"/>
        <end position="16"/>
    </location>
</feature>
<evidence type="ECO:0000256" key="4">
    <source>
        <dbReference type="ARBA" id="ARBA00022729"/>
    </source>
</evidence>
<accession>A0A668A702</accession>
<dbReference type="AlphaFoldDB" id="A0A668A702"/>
<reference evidence="10" key="1">
    <citation type="submission" date="2019-06" db="EMBL/GenBank/DDBJ databases">
        <authorList>
            <consortium name="Wellcome Sanger Institute Data Sharing"/>
        </authorList>
    </citation>
    <scope>NUCLEOTIDE SEQUENCE [LARGE SCALE GENOMIC DNA]</scope>
</reference>
<keyword evidence="11" id="KW-1185">Reference proteome</keyword>
<dbReference type="InParanoid" id="A0A668A702"/>
<name>A0A668A702_9TELE</name>
<dbReference type="GO" id="GO:0005886">
    <property type="term" value="C:plasma membrane"/>
    <property type="evidence" value="ECO:0007669"/>
    <property type="project" value="UniProtKB-SubCell"/>
</dbReference>
<keyword evidence="5" id="KW-0472">Membrane</keyword>
<evidence type="ECO:0000256" key="1">
    <source>
        <dbReference type="ARBA" id="ARBA00004609"/>
    </source>
</evidence>
<sequence>MIEHAIFSCLCFLVSAVQLTGDGTAGLSFASPCPNITSQCLPDERCSSSMGRYGPVHILSAQGCIAAQLCGSHEIISYRGVGYNVSHSCCCRDQCNRKWCSFFTALYLTAVVTVQNKVLHAKCKIQ</sequence>
<evidence type="ECO:0000256" key="2">
    <source>
        <dbReference type="ARBA" id="ARBA00022475"/>
    </source>
</evidence>
<evidence type="ECO:0000313" key="10">
    <source>
        <dbReference type="Ensembl" id="ENSMMDP00005040791.1"/>
    </source>
</evidence>
<evidence type="ECO:0000256" key="8">
    <source>
        <dbReference type="ARBA" id="ARBA00023288"/>
    </source>
</evidence>
<evidence type="ECO:0000256" key="9">
    <source>
        <dbReference type="SAM" id="SignalP"/>
    </source>
</evidence>
<evidence type="ECO:0008006" key="12">
    <source>
        <dbReference type="Google" id="ProtNLM"/>
    </source>
</evidence>
<dbReference type="GO" id="GO:0098552">
    <property type="term" value="C:side of membrane"/>
    <property type="evidence" value="ECO:0007669"/>
    <property type="project" value="UniProtKB-KW"/>
</dbReference>
<reference evidence="10" key="3">
    <citation type="submission" date="2025-09" db="UniProtKB">
        <authorList>
            <consortium name="Ensembl"/>
        </authorList>
    </citation>
    <scope>IDENTIFICATION</scope>
</reference>
<keyword evidence="6" id="KW-1015">Disulfide bond</keyword>
<dbReference type="InterPro" id="IPR046354">
    <property type="entry name" value="SPACA4/Bouncer"/>
</dbReference>
<evidence type="ECO:0000256" key="3">
    <source>
        <dbReference type="ARBA" id="ARBA00022622"/>
    </source>
</evidence>
<keyword evidence="4 9" id="KW-0732">Signal</keyword>
<comment type="subcellular location">
    <subcellularLocation>
        <location evidence="1">Cell membrane</location>
        <topology evidence="1">Lipid-anchor</topology>
        <topology evidence="1">GPI-anchor</topology>
    </subcellularLocation>
</comment>